<keyword evidence="3" id="KW-1185">Reference proteome</keyword>
<evidence type="ECO:0000313" key="3">
    <source>
        <dbReference type="Proteomes" id="UP000298642"/>
    </source>
</evidence>
<evidence type="ECO:0000313" key="2">
    <source>
        <dbReference type="EMBL" id="QCI58730.1"/>
    </source>
</evidence>
<proteinExistence type="predicted"/>
<accession>A0A4D7ATB1</accession>
<evidence type="ECO:0000259" key="1">
    <source>
        <dbReference type="Pfam" id="PF19854"/>
    </source>
</evidence>
<dbReference type="KEGG" id="obj:EIO64_05420"/>
<organism evidence="2 3">
    <name type="scientific">Dysosmobacter welbionis</name>
    <dbReference type="NCBI Taxonomy" id="2093857"/>
    <lineage>
        <taxon>Bacteria</taxon>
        <taxon>Bacillati</taxon>
        <taxon>Bacillota</taxon>
        <taxon>Clostridia</taxon>
        <taxon>Eubacteriales</taxon>
        <taxon>Oscillospiraceae</taxon>
        <taxon>Dysosmobacter</taxon>
    </lineage>
</organism>
<name>A0A4D7ATB1_9FIRM</name>
<protein>
    <recommendedName>
        <fullName evidence="1">DUF6329 domain-containing protein</fullName>
    </recommendedName>
</protein>
<sequence length="132" mass="15245">MLENFASFYRKAASVRDILEKAPFPEKARFQITKVIELPKEQYRRYMNELLRDVSFISRNVSDMGFDGKTETFLCLFVTCRDVNTGLLVESEGFGYARYAAFIPEKSALSLDGIPTERASEKYLCRHPTPER</sequence>
<dbReference type="Pfam" id="PF19854">
    <property type="entry name" value="DUF6329"/>
    <property type="match status" value="1"/>
</dbReference>
<reference evidence="3" key="1">
    <citation type="submission" date="2018-12" db="EMBL/GenBank/DDBJ databases">
        <title>Dusodibacter welbiota gen. nov., sp. nov., isolated from human faeces and emended description of the Oscillibacter genus.</title>
        <authorList>
            <person name="Le Roy T."/>
            <person name="Van der Smissen P."/>
            <person name="Delzenne N."/>
            <person name="Muccioli G."/>
            <person name="Collet J.F."/>
            <person name="Cani P.D."/>
        </authorList>
    </citation>
    <scope>NUCLEOTIDE SEQUENCE [LARGE SCALE GENOMIC DNA]</scope>
    <source>
        <strain evidence="3">J115</strain>
    </source>
</reference>
<feature type="domain" description="DUF6329" evidence="1">
    <location>
        <begin position="72"/>
        <end position="107"/>
    </location>
</feature>
<dbReference type="RefSeq" id="WP_136890974.1">
    <property type="nucleotide sequence ID" value="NZ_CP034413.3"/>
</dbReference>
<gene>
    <name evidence="2" type="ORF">EIO64_05420</name>
</gene>
<dbReference type="Proteomes" id="UP000298642">
    <property type="component" value="Chromosome"/>
</dbReference>
<dbReference type="InterPro" id="IPR046292">
    <property type="entry name" value="DUF6329"/>
</dbReference>
<dbReference type="EMBL" id="CP034413">
    <property type="protein sequence ID" value="QCI58730.1"/>
    <property type="molecule type" value="Genomic_DNA"/>
</dbReference>
<dbReference type="AlphaFoldDB" id="A0A4D7ATB1"/>